<evidence type="ECO:0000313" key="2">
    <source>
        <dbReference type="EMBL" id="DBA24129.1"/>
    </source>
</evidence>
<reference evidence="2" key="1">
    <citation type="thesis" date="2020" institute="ProQuest LLC" country="789 East Eisenhower Parkway, Ann Arbor, MI, USA">
        <title>Comparative Genomics and Chromosome Evolution.</title>
        <authorList>
            <person name="Mudd A.B."/>
        </authorList>
    </citation>
    <scope>NUCLEOTIDE SEQUENCE</scope>
    <source>
        <strain evidence="2">1538</strain>
        <tissue evidence="2">Blood</tissue>
    </source>
</reference>
<protein>
    <submittedName>
        <fullName evidence="2">Uncharacterized protein</fullName>
    </submittedName>
</protein>
<evidence type="ECO:0000313" key="3">
    <source>
        <dbReference type="Proteomes" id="UP001181693"/>
    </source>
</evidence>
<sequence length="91" mass="9725">MHVNLDPKLLGLGEPSSKTKSSSEAGSSVMSIFLLSTNSFTCAFDTGSTRTQRPLRGDLSKASALVKSSSVTNITKQSRVLQPFLSYTNVI</sequence>
<proteinExistence type="predicted"/>
<dbReference type="Proteomes" id="UP001181693">
    <property type="component" value="Unassembled WGS sequence"/>
</dbReference>
<dbReference type="AlphaFoldDB" id="A0AAV3AC21"/>
<organism evidence="2 3">
    <name type="scientific">Pyxicephalus adspersus</name>
    <name type="common">African bullfrog</name>
    <dbReference type="NCBI Taxonomy" id="30357"/>
    <lineage>
        <taxon>Eukaryota</taxon>
        <taxon>Metazoa</taxon>
        <taxon>Chordata</taxon>
        <taxon>Craniata</taxon>
        <taxon>Vertebrata</taxon>
        <taxon>Euteleostomi</taxon>
        <taxon>Amphibia</taxon>
        <taxon>Batrachia</taxon>
        <taxon>Anura</taxon>
        <taxon>Neobatrachia</taxon>
        <taxon>Ranoidea</taxon>
        <taxon>Pyxicephalidae</taxon>
        <taxon>Pyxicephalinae</taxon>
        <taxon>Pyxicephalus</taxon>
    </lineage>
</organism>
<evidence type="ECO:0000256" key="1">
    <source>
        <dbReference type="SAM" id="MobiDB-lite"/>
    </source>
</evidence>
<feature type="compositionally biased region" description="Low complexity" evidence="1">
    <location>
        <begin position="13"/>
        <end position="25"/>
    </location>
</feature>
<keyword evidence="3" id="KW-1185">Reference proteome</keyword>
<comment type="caution">
    <text evidence="2">The sequence shown here is derived from an EMBL/GenBank/DDBJ whole genome shotgun (WGS) entry which is preliminary data.</text>
</comment>
<feature type="region of interest" description="Disordered" evidence="1">
    <location>
        <begin position="1"/>
        <end position="25"/>
    </location>
</feature>
<gene>
    <name evidence="2" type="ORF">GDO54_011829</name>
</gene>
<dbReference type="EMBL" id="DYDO01000005">
    <property type="protein sequence ID" value="DBA24129.1"/>
    <property type="molecule type" value="Genomic_DNA"/>
</dbReference>
<accession>A0AAV3AC21</accession>
<name>A0AAV3AC21_PYXAD</name>